<feature type="DNA-binding region" description="H-T-H motif" evidence="2">
    <location>
        <begin position="23"/>
        <end position="42"/>
    </location>
</feature>
<comment type="caution">
    <text evidence="4">The sequence shown here is derived from an EMBL/GenBank/DDBJ whole genome shotgun (WGS) entry which is preliminary data.</text>
</comment>
<name>A0A0B8NTH3_9VIBR</name>
<evidence type="ECO:0000313" key="5">
    <source>
        <dbReference type="Proteomes" id="UP000031671"/>
    </source>
</evidence>
<dbReference type="AlphaFoldDB" id="A0A0B8NTH3"/>
<sequence>MLKQQIASRLEVAFSQYGFAEASVAQLKNASEVSLRTLYKHYPSKEEMIVGALEHRHQRYLDFLLDGSPEKGLDAVLHIFEKLDHWMAEFAPHGCLSINAISAYPDNLEINQAVHKHKLEVRELLGEQSGKPELATALFLIHEGVSNAWPVLGKEASDSAKQTLIQLLEK</sequence>
<keyword evidence="5" id="KW-1185">Reference proteome</keyword>
<evidence type="ECO:0000313" key="4">
    <source>
        <dbReference type="EMBL" id="GAM54044.1"/>
    </source>
</evidence>
<evidence type="ECO:0000259" key="3">
    <source>
        <dbReference type="PROSITE" id="PS50977"/>
    </source>
</evidence>
<keyword evidence="1 2" id="KW-0238">DNA-binding</keyword>
<dbReference type="GO" id="GO:0003677">
    <property type="term" value="F:DNA binding"/>
    <property type="evidence" value="ECO:0007669"/>
    <property type="project" value="UniProtKB-UniRule"/>
</dbReference>
<gene>
    <name evidence="4" type="ORF">JCM19231_3564</name>
</gene>
<evidence type="ECO:0000256" key="1">
    <source>
        <dbReference type="ARBA" id="ARBA00023125"/>
    </source>
</evidence>
<dbReference type="PROSITE" id="PS50977">
    <property type="entry name" value="HTH_TETR_2"/>
    <property type="match status" value="1"/>
</dbReference>
<dbReference type="Pfam" id="PF00440">
    <property type="entry name" value="TetR_N"/>
    <property type="match status" value="1"/>
</dbReference>
<evidence type="ECO:0000256" key="2">
    <source>
        <dbReference type="PROSITE-ProRule" id="PRU00335"/>
    </source>
</evidence>
<proteinExistence type="predicted"/>
<dbReference type="EMBL" id="BBRZ01000001">
    <property type="protein sequence ID" value="GAM54044.1"/>
    <property type="molecule type" value="Genomic_DNA"/>
</dbReference>
<dbReference type="SUPFAM" id="SSF46689">
    <property type="entry name" value="Homeodomain-like"/>
    <property type="match status" value="1"/>
</dbReference>
<reference evidence="4 5" key="1">
    <citation type="submission" date="2015-01" db="EMBL/GenBank/DDBJ databases">
        <title>Vibrio sp. C1 JCM 19231 whole genome shotgun sequence.</title>
        <authorList>
            <person name="Sawabe T."/>
            <person name="Meirelles P."/>
            <person name="Feng G."/>
            <person name="Sayaka M."/>
            <person name="Hattori M."/>
            <person name="Ohkuma M."/>
        </authorList>
    </citation>
    <scope>NUCLEOTIDE SEQUENCE [LARGE SCALE GENOMIC DNA]</scope>
    <source>
        <strain evidence="5">JCM 19231</strain>
    </source>
</reference>
<dbReference type="InterPro" id="IPR009057">
    <property type="entry name" value="Homeodomain-like_sf"/>
</dbReference>
<dbReference type="Proteomes" id="UP000031671">
    <property type="component" value="Unassembled WGS sequence"/>
</dbReference>
<accession>A0A0B8NTH3</accession>
<protein>
    <submittedName>
        <fullName evidence="4">Transcriptional regulator, tetR family</fullName>
    </submittedName>
</protein>
<dbReference type="Gene3D" id="1.10.357.10">
    <property type="entry name" value="Tetracycline Repressor, domain 2"/>
    <property type="match status" value="1"/>
</dbReference>
<reference evidence="4 5" key="2">
    <citation type="submission" date="2015-01" db="EMBL/GenBank/DDBJ databases">
        <authorList>
            <consortium name="NBRP consortium"/>
            <person name="Sawabe T."/>
            <person name="Meirelles P."/>
            <person name="Feng G."/>
            <person name="Sayaka M."/>
            <person name="Hattori M."/>
            <person name="Ohkuma M."/>
        </authorList>
    </citation>
    <scope>NUCLEOTIDE SEQUENCE [LARGE SCALE GENOMIC DNA]</scope>
    <source>
        <strain evidence="5">JCM 19231</strain>
    </source>
</reference>
<dbReference type="InterPro" id="IPR001647">
    <property type="entry name" value="HTH_TetR"/>
</dbReference>
<dbReference type="RefSeq" id="WP_261836893.1">
    <property type="nucleotide sequence ID" value="NZ_AP024882.1"/>
</dbReference>
<organism evidence="4 5">
    <name type="scientific">Vibrio ishigakensis</name>
    <dbReference type="NCBI Taxonomy" id="1481914"/>
    <lineage>
        <taxon>Bacteria</taxon>
        <taxon>Pseudomonadati</taxon>
        <taxon>Pseudomonadota</taxon>
        <taxon>Gammaproteobacteria</taxon>
        <taxon>Vibrionales</taxon>
        <taxon>Vibrionaceae</taxon>
        <taxon>Vibrio</taxon>
    </lineage>
</organism>
<feature type="domain" description="HTH tetR-type" evidence="3">
    <location>
        <begin position="1"/>
        <end position="60"/>
    </location>
</feature>